<evidence type="ECO:0000256" key="1">
    <source>
        <dbReference type="ARBA" id="ARBA00022801"/>
    </source>
</evidence>
<dbReference type="AlphaFoldDB" id="D0AB57"/>
<sequence>MVATYIKHIKTLYNLGARRLGILDVLPLGCLPISRVPIESGSCSGTDNWQARLFNRLLRREMTAAATASMPDLVYSIGSIYYTFYDMIKNPSSAGVREVARACCGDAS</sequence>
<keyword evidence="1 2" id="KW-0378">Hydrolase</keyword>
<accession>D0AB57</accession>
<dbReference type="PANTHER" id="PTHR45648:SF23">
    <property type="entry name" value="GDSL-LIKE LIPASE_ACYLHYDROLASE FAMILY PROTEIN, EXPRESSED"/>
    <property type="match status" value="1"/>
</dbReference>
<dbReference type="InterPro" id="IPR036514">
    <property type="entry name" value="SGNH_hydro_sf"/>
</dbReference>
<gene>
    <name evidence="2" type="primary">gdsll</name>
</gene>
<dbReference type="GO" id="GO:0016787">
    <property type="term" value="F:hydrolase activity"/>
    <property type="evidence" value="ECO:0007669"/>
    <property type="project" value="UniProtKB-KW"/>
</dbReference>
<organism evidence="2">
    <name type="scientific">Oryza sativa subsp. indica</name>
    <name type="common">Rice</name>
    <dbReference type="NCBI Taxonomy" id="39946"/>
    <lineage>
        <taxon>Eukaryota</taxon>
        <taxon>Viridiplantae</taxon>
        <taxon>Streptophyta</taxon>
        <taxon>Embryophyta</taxon>
        <taxon>Tracheophyta</taxon>
        <taxon>Spermatophyta</taxon>
        <taxon>Magnoliopsida</taxon>
        <taxon>Liliopsida</taxon>
        <taxon>Poales</taxon>
        <taxon>Poaceae</taxon>
        <taxon>BOP clade</taxon>
        <taxon>Oryzoideae</taxon>
        <taxon>Oryzeae</taxon>
        <taxon>Oryzinae</taxon>
        <taxon>Oryza</taxon>
        <taxon>Oryza sativa</taxon>
    </lineage>
</organism>
<reference evidence="2" key="1">
    <citation type="submission" date="2009-10" db="EMBL/GenBank/DDBJ databases">
        <title>Abiotic stress responsive signalling networks in rice (Oryza sativa L.).</title>
        <authorList>
            <person name="Lenka S.K."/>
            <person name="Singh A.K."/>
            <person name="Katiyar A."/>
            <person name="Chinnusamy V."/>
            <person name="Bansal K.C."/>
        </authorList>
    </citation>
    <scope>NUCLEOTIDE SEQUENCE</scope>
    <source>
        <tissue evidence="2">Leaf</tissue>
        <tissue evidence="2">Root</tissue>
    </source>
</reference>
<evidence type="ECO:0000313" key="2">
    <source>
        <dbReference type="EMBL" id="CBH19559.1"/>
    </source>
</evidence>
<name>D0AB57_ORYSI</name>
<proteinExistence type="evidence at transcript level"/>
<protein>
    <submittedName>
        <fullName evidence="2">GDSL-like lipase/acylhydrolase</fullName>
    </submittedName>
</protein>
<dbReference type="PANTHER" id="PTHR45648">
    <property type="entry name" value="GDSL LIPASE/ACYLHYDROLASE FAMILY PROTEIN (AFU_ORTHOLOGUE AFUA_4G14700)"/>
    <property type="match status" value="1"/>
</dbReference>
<dbReference type="Gene3D" id="3.40.50.1110">
    <property type="entry name" value="SGNH hydrolase"/>
    <property type="match status" value="1"/>
</dbReference>
<dbReference type="EMBL" id="FN556360">
    <property type="protein sequence ID" value="CBH19559.1"/>
    <property type="molecule type" value="mRNA"/>
</dbReference>
<dbReference type="InterPro" id="IPR051058">
    <property type="entry name" value="GDSL_Est/Lipase"/>
</dbReference>